<dbReference type="InterPro" id="IPR047142">
    <property type="entry name" value="OryJ/VirC-like"/>
</dbReference>
<keyword evidence="4" id="KW-1185">Reference proteome</keyword>
<feature type="domain" description="Cupin type-2" evidence="2">
    <location>
        <begin position="102"/>
        <end position="168"/>
    </location>
</feature>
<accession>N1J741</accession>
<feature type="region of interest" description="Disordered" evidence="1">
    <location>
        <begin position="178"/>
        <end position="197"/>
    </location>
</feature>
<dbReference type="Pfam" id="PF07883">
    <property type="entry name" value="Cupin_2"/>
    <property type="match status" value="1"/>
</dbReference>
<name>N1J741_BLUG1</name>
<dbReference type="STRING" id="546991.N1J741"/>
<dbReference type="CDD" id="cd02231">
    <property type="entry name" value="cupin_BLL6423-like"/>
    <property type="match status" value="1"/>
</dbReference>
<dbReference type="EMBL" id="CAUH01001533">
    <property type="protein sequence ID" value="CCU75631.1"/>
    <property type="molecule type" value="Genomic_DNA"/>
</dbReference>
<comment type="caution">
    <text evidence="3">The sequence shown here is derived from an EMBL/GenBank/DDBJ whole genome shotgun (WGS) entry which is preliminary data.</text>
</comment>
<dbReference type="AlphaFoldDB" id="N1J741"/>
<feature type="compositionally biased region" description="Low complexity" evidence="1">
    <location>
        <begin position="178"/>
        <end position="190"/>
    </location>
</feature>
<dbReference type="InterPro" id="IPR014710">
    <property type="entry name" value="RmlC-like_jellyroll"/>
</dbReference>
<dbReference type="SUPFAM" id="SSF51182">
    <property type="entry name" value="RmlC-like cupins"/>
    <property type="match status" value="1"/>
</dbReference>
<evidence type="ECO:0000256" key="1">
    <source>
        <dbReference type="SAM" id="MobiDB-lite"/>
    </source>
</evidence>
<evidence type="ECO:0000313" key="4">
    <source>
        <dbReference type="Proteomes" id="UP000015441"/>
    </source>
</evidence>
<dbReference type="InterPro" id="IPR013096">
    <property type="entry name" value="Cupin_2"/>
</dbReference>
<dbReference type="OrthoDB" id="5840532at2759"/>
<dbReference type="Gene3D" id="2.60.120.10">
    <property type="entry name" value="Jelly Rolls"/>
    <property type="match status" value="1"/>
</dbReference>
<evidence type="ECO:0000313" key="3">
    <source>
        <dbReference type="EMBL" id="CCU75631.1"/>
    </source>
</evidence>
<sequence>MAPLQPANTLPPVQRHITAHAADGSSVFLPTPPARAEWEHIKNEDDSRLASFFLAYTTLGFPVDLNAPRADAKPADLALYEQHLRDPPRSLAQDNASVLRYVDFPPAMTPFMHRTNSIDYGIVLEGEIELLLDSGEKRRLRRGDVCVQRATMHAWRNPSDHDWARMVFILISSAPPALAASTSSTPLPDLSTEKSRL</sequence>
<dbReference type="PANTHER" id="PTHR36156:SF2">
    <property type="entry name" value="CUPIN TYPE-2 DOMAIN-CONTAINING PROTEIN"/>
    <property type="match status" value="1"/>
</dbReference>
<organism evidence="3 4">
    <name type="scientific">Blumeria graminis f. sp. hordei (strain DH14)</name>
    <name type="common">Barley powdery mildew</name>
    <name type="synonym">Oidium monilioides f. sp. hordei</name>
    <dbReference type="NCBI Taxonomy" id="546991"/>
    <lineage>
        <taxon>Eukaryota</taxon>
        <taxon>Fungi</taxon>
        <taxon>Dikarya</taxon>
        <taxon>Ascomycota</taxon>
        <taxon>Pezizomycotina</taxon>
        <taxon>Leotiomycetes</taxon>
        <taxon>Erysiphales</taxon>
        <taxon>Erysiphaceae</taxon>
        <taxon>Blumeria</taxon>
        <taxon>Blumeria hordei</taxon>
    </lineage>
</organism>
<dbReference type="InterPro" id="IPR011051">
    <property type="entry name" value="RmlC_Cupin_sf"/>
</dbReference>
<dbReference type="InParanoid" id="N1J741"/>
<protein>
    <submittedName>
        <fullName evidence="3">Cupin domain-containing protein</fullName>
    </submittedName>
</protein>
<dbReference type="eggNOG" id="ENOG502S90D">
    <property type="taxonomic scope" value="Eukaryota"/>
</dbReference>
<evidence type="ECO:0000259" key="2">
    <source>
        <dbReference type="Pfam" id="PF07883"/>
    </source>
</evidence>
<reference evidence="3 4" key="1">
    <citation type="journal article" date="2010" name="Science">
        <title>Genome expansion and gene loss in powdery mildew fungi reveal tradeoffs in extreme parasitism.</title>
        <authorList>
            <person name="Spanu P.D."/>
            <person name="Abbott J.C."/>
            <person name="Amselem J."/>
            <person name="Burgis T.A."/>
            <person name="Soanes D.M."/>
            <person name="Stueber K."/>
            <person name="Ver Loren van Themaat E."/>
            <person name="Brown J.K.M."/>
            <person name="Butcher S.A."/>
            <person name="Gurr S.J."/>
            <person name="Lebrun M.-H."/>
            <person name="Ridout C.J."/>
            <person name="Schulze-Lefert P."/>
            <person name="Talbot N.J."/>
            <person name="Ahmadinejad N."/>
            <person name="Ametz C."/>
            <person name="Barton G.R."/>
            <person name="Benjdia M."/>
            <person name="Bidzinski P."/>
            <person name="Bindschedler L.V."/>
            <person name="Both M."/>
            <person name="Brewer M.T."/>
            <person name="Cadle-Davidson L."/>
            <person name="Cadle-Davidson M.M."/>
            <person name="Collemare J."/>
            <person name="Cramer R."/>
            <person name="Frenkel O."/>
            <person name="Godfrey D."/>
            <person name="Harriman J."/>
            <person name="Hoede C."/>
            <person name="King B.C."/>
            <person name="Klages S."/>
            <person name="Kleemann J."/>
            <person name="Knoll D."/>
            <person name="Koti P.S."/>
            <person name="Kreplak J."/>
            <person name="Lopez-Ruiz F.J."/>
            <person name="Lu X."/>
            <person name="Maekawa T."/>
            <person name="Mahanil S."/>
            <person name="Micali C."/>
            <person name="Milgroom M.G."/>
            <person name="Montana G."/>
            <person name="Noir S."/>
            <person name="O'Connell R.J."/>
            <person name="Oberhaensli S."/>
            <person name="Parlange F."/>
            <person name="Pedersen C."/>
            <person name="Quesneville H."/>
            <person name="Reinhardt R."/>
            <person name="Rott M."/>
            <person name="Sacristan S."/>
            <person name="Schmidt S.M."/>
            <person name="Schoen M."/>
            <person name="Skamnioti P."/>
            <person name="Sommer H."/>
            <person name="Stephens A."/>
            <person name="Takahara H."/>
            <person name="Thordal-Christensen H."/>
            <person name="Vigouroux M."/>
            <person name="Wessling R."/>
            <person name="Wicker T."/>
            <person name="Panstruga R."/>
        </authorList>
    </citation>
    <scope>NUCLEOTIDE SEQUENCE [LARGE SCALE GENOMIC DNA]</scope>
    <source>
        <strain evidence="3">DH14</strain>
    </source>
</reference>
<gene>
    <name evidence="3" type="ORF">BGHDH14_bgh04705</name>
</gene>
<dbReference type="Proteomes" id="UP000015441">
    <property type="component" value="Unassembled WGS sequence"/>
</dbReference>
<dbReference type="PANTHER" id="PTHR36156">
    <property type="entry name" value="SLR2101 PROTEIN"/>
    <property type="match status" value="1"/>
</dbReference>
<dbReference type="HOGENOM" id="CLU_096188_0_1_1"/>
<proteinExistence type="predicted"/>